<evidence type="ECO:0000256" key="7">
    <source>
        <dbReference type="SAM" id="MobiDB-lite"/>
    </source>
</evidence>
<dbReference type="InterPro" id="IPR009057">
    <property type="entry name" value="Homeodomain-like_sf"/>
</dbReference>
<dbReference type="InterPro" id="IPR050453">
    <property type="entry name" value="LIM_Homeobox_TF"/>
</dbReference>
<keyword evidence="2 5" id="KW-0238">DNA-binding</keyword>
<dbReference type="Pfam" id="PF00046">
    <property type="entry name" value="Homeodomain"/>
    <property type="match status" value="1"/>
</dbReference>
<dbReference type="GeneID" id="63734972"/>
<dbReference type="HOGENOM" id="CLU_621246_0_0_1"/>
<feature type="compositionally biased region" description="Polar residues" evidence="7">
    <location>
        <begin position="417"/>
        <end position="433"/>
    </location>
</feature>
<dbReference type="SMART" id="SM00389">
    <property type="entry name" value="HOX"/>
    <property type="match status" value="1"/>
</dbReference>
<feature type="compositionally biased region" description="Polar residues" evidence="7">
    <location>
        <begin position="382"/>
        <end position="394"/>
    </location>
</feature>
<gene>
    <name evidence="9" type="ORF">MAM_00517</name>
</gene>
<dbReference type="PANTHER" id="PTHR24208">
    <property type="entry name" value="LIM/HOMEOBOX PROTEIN LHX"/>
    <property type="match status" value="1"/>
</dbReference>
<dbReference type="OrthoDB" id="6159439at2759"/>
<dbReference type="AlphaFoldDB" id="A0A0B2X884"/>
<dbReference type="GO" id="GO:0000977">
    <property type="term" value="F:RNA polymerase II transcription regulatory region sequence-specific DNA binding"/>
    <property type="evidence" value="ECO:0007669"/>
    <property type="project" value="TreeGrafter"/>
</dbReference>
<name>A0A0B2X884_METAS</name>
<dbReference type="EMBL" id="AZHE01000001">
    <property type="protein sequence ID" value="KHO01516.1"/>
    <property type="molecule type" value="Genomic_DNA"/>
</dbReference>
<keyword evidence="3 5" id="KW-0371">Homeobox</keyword>
<evidence type="ECO:0000256" key="6">
    <source>
        <dbReference type="RuleBase" id="RU000682"/>
    </source>
</evidence>
<evidence type="ECO:0000256" key="2">
    <source>
        <dbReference type="ARBA" id="ARBA00023125"/>
    </source>
</evidence>
<evidence type="ECO:0000256" key="1">
    <source>
        <dbReference type="ARBA" id="ARBA00004123"/>
    </source>
</evidence>
<dbReference type="Gene3D" id="1.10.10.60">
    <property type="entry name" value="Homeodomain-like"/>
    <property type="match status" value="1"/>
</dbReference>
<feature type="region of interest" description="Disordered" evidence="7">
    <location>
        <begin position="364"/>
        <end position="441"/>
    </location>
</feature>
<keyword evidence="10" id="KW-1185">Reference proteome</keyword>
<feature type="compositionally biased region" description="Basic and acidic residues" evidence="7">
    <location>
        <begin position="329"/>
        <end position="339"/>
    </location>
</feature>
<accession>A0A0B2X884</accession>
<dbReference type="GO" id="GO:0005634">
    <property type="term" value="C:nucleus"/>
    <property type="evidence" value="ECO:0007669"/>
    <property type="project" value="UniProtKB-SubCell"/>
</dbReference>
<protein>
    <submittedName>
        <fullName evidence="9">Homeodomain-like protein</fullName>
    </submittedName>
</protein>
<evidence type="ECO:0000259" key="8">
    <source>
        <dbReference type="PROSITE" id="PS50071"/>
    </source>
</evidence>
<dbReference type="PANTHER" id="PTHR24208:SF166">
    <property type="entry name" value="LIM HOMEOBOX TRANSCRIPTION FACTOR 1 ALPHA, ISOFORM B"/>
    <property type="match status" value="1"/>
</dbReference>
<dbReference type="InterPro" id="IPR001356">
    <property type="entry name" value="HD"/>
</dbReference>
<dbReference type="RefSeq" id="XP_040682581.1">
    <property type="nucleotide sequence ID" value="XM_040819316.1"/>
</dbReference>
<dbReference type="CDD" id="cd00086">
    <property type="entry name" value="homeodomain"/>
    <property type="match status" value="1"/>
</dbReference>
<feature type="compositionally biased region" description="Low complexity" evidence="7">
    <location>
        <begin position="240"/>
        <end position="252"/>
    </location>
</feature>
<dbReference type="STRING" id="1081103.A0A0B2X884"/>
<feature type="DNA-binding region" description="Homeobox" evidence="5">
    <location>
        <begin position="74"/>
        <end position="134"/>
    </location>
</feature>
<evidence type="ECO:0000313" key="10">
    <source>
        <dbReference type="Proteomes" id="UP000030816"/>
    </source>
</evidence>
<evidence type="ECO:0000313" key="9">
    <source>
        <dbReference type="EMBL" id="KHO01516.1"/>
    </source>
</evidence>
<feature type="domain" description="Homeobox" evidence="8">
    <location>
        <begin position="72"/>
        <end position="133"/>
    </location>
</feature>
<keyword evidence="4 5" id="KW-0539">Nucleus</keyword>
<dbReference type="PROSITE" id="PS50071">
    <property type="entry name" value="HOMEOBOX_2"/>
    <property type="match status" value="1"/>
</dbReference>
<dbReference type="GO" id="GO:0000981">
    <property type="term" value="F:DNA-binding transcription factor activity, RNA polymerase II-specific"/>
    <property type="evidence" value="ECO:0007669"/>
    <property type="project" value="TreeGrafter"/>
</dbReference>
<organism evidence="9 10">
    <name type="scientific">Metarhizium album (strain ARSEF 1941)</name>
    <dbReference type="NCBI Taxonomy" id="1081103"/>
    <lineage>
        <taxon>Eukaryota</taxon>
        <taxon>Fungi</taxon>
        <taxon>Dikarya</taxon>
        <taxon>Ascomycota</taxon>
        <taxon>Pezizomycotina</taxon>
        <taxon>Sordariomycetes</taxon>
        <taxon>Hypocreomycetidae</taxon>
        <taxon>Hypocreales</taxon>
        <taxon>Clavicipitaceae</taxon>
        <taxon>Metarhizium</taxon>
    </lineage>
</organism>
<feature type="compositionally biased region" description="Polar residues" evidence="7">
    <location>
        <begin position="253"/>
        <end position="278"/>
    </location>
</feature>
<evidence type="ECO:0000256" key="3">
    <source>
        <dbReference type="ARBA" id="ARBA00023155"/>
    </source>
</evidence>
<proteinExistence type="predicted"/>
<comment type="caution">
    <text evidence="9">The sequence shown here is derived from an EMBL/GenBank/DDBJ whole genome shotgun (WGS) entry which is preliminary data.</text>
</comment>
<evidence type="ECO:0000256" key="5">
    <source>
        <dbReference type="PROSITE-ProRule" id="PRU00108"/>
    </source>
</evidence>
<feature type="region of interest" description="Disordered" evidence="7">
    <location>
        <begin position="324"/>
        <end position="350"/>
    </location>
</feature>
<sequence length="441" mass="49168">MGTDLYAYPRLTEASNLYRSHSDLNLGAKWSDRDHKERISSQDAEFDVYDEDADDDRVAHYYHQTVAERIVARRKIKRFRLTHQQTRFLMREFAKQPHPDAAHRERLSREIPGLSPRQVQVWFQNRRAKIKRLTVDDRDRMIQMRAVPDDFDNLQALHSPYGAVNGIGSCAPPSTLGLVRPSYRTYEARALMTDMRSSAGESYMSPPAPSQPLGSFEAGQSGGPASSDVANNMYHDRYVGSSSPASSTPGPGYQTSATYWNSPANNADVSSPHSTTKPQPRKRYFGVQSIGTANKISNLFHMHFRRQRATVVFWSIEDGYAAGLPSRGSRNDMELEGSGKHRAGSPRSAVDYGFRDQLRVLTGGPASAQLQDRPQGLPSLKIDTSSPSSYTNGPLSAPLEILQMQCERTVEYPASPRSATQQPSSRRLETSVSGDEPEPED</sequence>
<feature type="region of interest" description="Disordered" evidence="7">
    <location>
        <begin position="197"/>
        <end position="281"/>
    </location>
</feature>
<reference evidence="9 10" key="1">
    <citation type="journal article" date="2014" name="Proc. Natl. Acad. Sci. U.S.A.">
        <title>Trajectory and genomic determinants of fungal-pathogen speciation and host adaptation.</title>
        <authorList>
            <person name="Hu X."/>
            <person name="Xiao G."/>
            <person name="Zheng P."/>
            <person name="Shang Y."/>
            <person name="Su Y."/>
            <person name="Zhang X."/>
            <person name="Liu X."/>
            <person name="Zhan S."/>
            <person name="St Leger R.J."/>
            <person name="Wang C."/>
        </authorList>
    </citation>
    <scope>NUCLEOTIDE SEQUENCE [LARGE SCALE GENOMIC DNA]</scope>
    <source>
        <strain evidence="9 10">ARSEF 1941</strain>
    </source>
</reference>
<evidence type="ECO:0000256" key="4">
    <source>
        <dbReference type="ARBA" id="ARBA00023242"/>
    </source>
</evidence>
<dbReference type="Proteomes" id="UP000030816">
    <property type="component" value="Unassembled WGS sequence"/>
</dbReference>
<comment type="subcellular location">
    <subcellularLocation>
        <location evidence="1 5 6">Nucleus</location>
    </subcellularLocation>
</comment>
<dbReference type="SUPFAM" id="SSF46689">
    <property type="entry name" value="Homeodomain-like"/>
    <property type="match status" value="1"/>
</dbReference>